<comment type="similarity">
    <text evidence="2">Belongs to the metallo-beta-lactamase superfamily.</text>
</comment>
<proteinExistence type="inferred from homology"/>
<dbReference type="InterPro" id="IPR036866">
    <property type="entry name" value="RibonucZ/Hydroxyglut_hydro"/>
</dbReference>
<dbReference type="GO" id="GO:0046872">
    <property type="term" value="F:metal ion binding"/>
    <property type="evidence" value="ECO:0007669"/>
    <property type="project" value="UniProtKB-KW"/>
</dbReference>
<protein>
    <submittedName>
        <fullName evidence="6">Uncharacterized protein</fullName>
    </submittedName>
</protein>
<evidence type="ECO:0000256" key="2">
    <source>
        <dbReference type="ARBA" id="ARBA00007749"/>
    </source>
</evidence>
<accession>A0AAQ4CV13</accession>
<evidence type="ECO:0000313" key="7">
    <source>
        <dbReference type="Proteomes" id="UP001319921"/>
    </source>
</evidence>
<dbReference type="GO" id="GO:0016787">
    <property type="term" value="F:hydrolase activity"/>
    <property type="evidence" value="ECO:0007669"/>
    <property type="project" value="UniProtKB-KW"/>
</dbReference>
<gene>
    <name evidence="6" type="ORF">SACC_26610</name>
</gene>
<evidence type="ECO:0000256" key="1">
    <source>
        <dbReference type="ARBA" id="ARBA00001947"/>
    </source>
</evidence>
<dbReference type="EMBL" id="AP025226">
    <property type="protein sequence ID" value="BDB99644.1"/>
    <property type="molecule type" value="Genomic_DNA"/>
</dbReference>
<keyword evidence="3" id="KW-0479">Metal-binding</keyword>
<organism evidence="6 7">
    <name type="scientific">Saccharolobus caldissimus</name>
    <dbReference type="NCBI Taxonomy" id="1702097"/>
    <lineage>
        <taxon>Archaea</taxon>
        <taxon>Thermoproteota</taxon>
        <taxon>Thermoprotei</taxon>
        <taxon>Sulfolobales</taxon>
        <taxon>Sulfolobaceae</taxon>
        <taxon>Saccharolobus</taxon>
    </lineage>
</organism>
<dbReference type="GeneID" id="68867382"/>
<comment type="cofactor">
    <cofactor evidence="1">
        <name>Zn(2+)</name>
        <dbReference type="ChEBI" id="CHEBI:29105"/>
    </cofactor>
</comment>
<dbReference type="PANTHER" id="PTHR42978:SF2">
    <property type="entry name" value="102 KBASES UNSTABLE REGION: FROM 1 TO 119443"/>
    <property type="match status" value="1"/>
</dbReference>
<keyword evidence="4" id="KW-0378">Hydrolase</keyword>
<dbReference type="KEGG" id="scas:SACC_26610"/>
<keyword evidence="5" id="KW-0862">Zinc</keyword>
<dbReference type="AlphaFoldDB" id="A0AAQ4CV13"/>
<evidence type="ECO:0000256" key="5">
    <source>
        <dbReference type="ARBA" id="ARBA00022833"/>
    </source>
</evidence>
<sequence length="257" mass="30813">MIKAFKMFKVGDHGEVPGAEVYWMRDFDKWYRLYFYSFLLESDDGYVLINTGLPDDLSLRNEFLRNWAKSDRCKFTVREEEKIENILRRLNLNTDDISHIIITPFQDYTIGRLHLFKRALIYFSKIGWYHDVVNPSPSPFLNRDIYFPKHIRNYIFEEAWNRIRLVEDEEVIKGVEVKWSGCHHRSSMVVKFFYNGKRVCISDSAFLMGNFEQNIPIGIAEDIYECLRTYDYMRRECNVVIPAYDPENLNRFKEFTV</sequence>
<dbReference type="RefSeq" id="WP_229570071.1">
    <property type="nucleotide sequence ID" value="NZ_AP025226.1"/>
</dbReference>
<dbReference type="PANTHER" id="PTHR42978">
    <property type="entry name" value="QUORUM-QUENCHING LACTONASE YTNP-RELATED-RELATED"/>
    <property type="match status" value="1"/>
</dbReference>
<dbReference type="SUPFAM" id="SSF56281">
    <property type="entry name" value="Metallo-hydrolase/oxidoreductase"/>
    <property type="match status" value="1"/>
</dbReference>
<keyword evidence="7" id="KW-1185">Reference proteome</keyword>
<evidence type="ECO:0000313" key="6">
    <source>
        <dbReference type="EMBL" id="BDB99644.1"/>
    </source>
</evidence>
<dbReference type="Proteomes" id="UP001319921">
    <property type="component" value="Chromosome"/>
</dbReference>
<evidence type="ECO:0000256" key="4">
    <source>
        <dbReference type="ARBA" id="ARBA00022801"/>
    </source>
</evidence>
<reference evidence="6 7" key="1">
    <citation type="journal article" date="2022" name="Microbiol. Resour. Announc.">
        <title>Complete Genome Sequence of the Hyperthermophilic and Acidophilic Archaeon Saccharolobus caldissimus Strain HS-3T.</title>
        <authorList>
            <person name="Sakai H.D."/>
            <person name="Kurosawa N."/>
        </authorList>
    </citation>
    <scope>NUCLEOTIDE SEQUENCE [LARGE SCALE GENOMIC DNA]</scope>
    <source>
        <strain evidence="6 7">JCM32116</strain>
    </source>
</reference>
<dbReference type="Gene3D" id="3.60.15.10">
    <property type="entry name" value="Ribonuclease Z/Hydroxyacylglutathione hydrolase-like"/>
    <property type="match status" value="1"/>
</dbReference>
<name>A0AAQ4CV13_9CREN</name>
<evidence type="ECO:0000256" key="3">
    <source>
        <dbReference type="ARBA" id="ARBA00022723"/>
    </source>
</evidence>
<dbReference type="InterPro" id="IPR051013">
    <property type="entry name" value="MBL_superfamily_lactonases"/>
</dbReference>